<accession>A0ABW0Q5Z3</accession>
<dbReference type="Pfam" id="PF06251">
    <property type="entry name" value="Caps_syn_GfcC_C"/>
    <property type="match status" value="1"/>
</dbReference>
<name>A0ABW0Q5Z3_9BURK</name>
<comment type="caution">
    <text evidence="3">The sequence shown here is derived from an EMBL/GenBank/DDBJ whole genome shotgun (WGS) entry which is preliminary data.</text>
</comment>
<dbReference type="InterPro" id="IPR010425">
    <property type="entry name" value="Caps_synth_GfcC-like_C"/>
</dbReference>
<evidence type="ECO:0000313" key="4">
    <source>
        <dbReference type="Proteomes" id="UP001596084"/>
    </source>
</evidence>
<evidence type="ECO:0000313" key="3">
    <source>
        <dbReference type="EMBL" id="MFC5520216.1"/>
    </source>
</evidence>
<dbReference type="InterPro" id="IPR010344">
    <property type="entry name" value="YbjH"/>
</dbReference>
<evidence type="ECO:0000256" key="1">
    <source>
        <dbReference type="SAM" id="MobiDB-lite"/>
    </source>
</evidence>
<dbReference type="EMBL" id="JBHSMX010000010">
    <property type="protein sequence ID" value="MFC5520216.1"/>
    <property type="molecule type" value="Genomic_DNA"/>
</dbReference>
<organism evidence="3 4">
    <name type="scientific">Polaromonas jejuensis</name>
    <dbReference type="NCBI Taxonomy" id="457502"/>
    <lineage>
        <taxon>Bacteria</taxon>
        <taxon>Pseudomonadati</taxon>
        <taxon>Pseudomonadota</taxon>
        <taxon>Betaproteobacteria</taxon>
        <taxon>Burkholderiales</taxon>
        <taxon>Comamonadaceae</taxon>
        <taxon>Polaromonas</taxon>
    </lineage>
</organism>
<gene>
    <name evidence="3" type="ORF">ACFPP7_04700</name>
</gene>
<sequence>MKSALRAHLAGSEWTFRADVAARQRLSEWISRLPVTGRVPVAVADARWLETHPAQNPVLAPDHRVVVPSRPASVTVVTSDGYLCAVPHAPGYEARAYVAACKPPSSAGRVDRVWMAQPDGHVQSFGIASWNAQAQGEPAPGAWIWAPAQGAAWSDEFSQSLIGFLATQGPSGEDTTASAHARQVAAPTGPATPLRDPVITGNDWGGIGLLQTPTARMAKTGELSISFSRAYPYSRTNVTLQPLDWMELSYRYTSISGTRYGPQSLSGDQSGKDKSVDLKVRLRKESALLPAISVGARDIGGTGLFSGEYLVANKRAGNFDWSLGLGWGSLGSRGSLGNPLGLISSKFNTRSANSADVANAGGLGFNKFFRGRTSLFGGVQVQTAWDPLILKMEYDGNDYRYDSPFTVAQPKSPFNFGAVYRYSPSVDLTFGVQRGNVATLGVAFHLPLDRLSTPKISDPVLPRFVAERPATANWSTTAQDLSAQTGWRVSEIQKLGSVLQVEFEDADAVYWREMIERATAILHRDAPADVNEFRFIYMGRGMALANHTVNRERWAKPKSQPLPLSEVPTQNYRQAQPASTPTLAGTATPAGTPAPAVKPTANSASVFRSSDLPLSGDIGFGLKQSLGGPDGFILYQVSVEGRSEWRLSQHSWLSGSLNFRALDNYNKFRFTADSQLPRVRTFVREYLTTSRVTMPNLQLTHAGQLSSNQYFSIYGGYLESMYAGVGGEWLYRPFAGPVALGVDINSVRQRNFDQKLGLRDYRALTGHATAYIETGWNDVIAKVSVGQYLAKDKGVTLDLSRRFSNGVVFGAFATKTNVSAAQFGEGSFDKGIYFSIPLSAMFTRSTPDVGVFTWDPLVRDGGAKLNRAYPLYDMTKVRDPRALAMEPPAGP</sequence>
<protein>
    <submittedName>
        <fullName evidence="3">YjbH domain-containing protein</fullName>
    </submittedName>
</protein>
<dbReference type="RefSeq" id="WP_377371969.1">
    <property type="nucleotide sequence ID" value="NZ_JBHSMX010000010.1"/>
</dbReference>
<proteinExistence type="predicted"/>
<dbReference type="Pfam" id="PF06082">
    <property type="entry name" value="YjbH"/>
    <property type="match status" value="1"/>
</dbReference>
<dbReference type="Proteomes" id="UP001596084">
    <property type="component" value="Unassembled WGS sequence"/>
</dbReference>
<evidence type="ECO:0000259" key="2">
    <source>
        <dbReference type="Pfam" id="PF06251"/>
    </source>
</evidence>
<feature type="domain" description="Capsule biosynthesis GfcC-like C-terminal" evidence="2">
    <location>
        <begin position="86"/>
        <end position="158"/>
    </location>
</feature>
<dbReference type="Gene3D" id="3.10.560.10">
    <property type="entry name" value="Outer membrane lipoprotein wza domain like"/>
    <property type="match status" value="1"/>
</dbReference>
<feature type="compositionally biased region" description="Low complexity" evidence="1">
    <location>
        <begin position="577"/>
        <end position="601"/>
    </location>
</feature>
<keyword evidence="4" id="KW-1185">Reference proteome</keyword>
<feature type="region of interest" description="Disordered" evidence="1">
    <location>
        <begin position="571"/>
        <end position="602"/>
    </location>
</feature>
<reference evidence="4" key="1">
    <citation type="journal article" date="2019" name="Int. J. Syst. Evol. Microbiol.">
        <title>The Global Catalogue of Microorganisms (GCM) 10K type strain sequencing project: providing services to taxonomists for standard genome sequencing and annotation.</title>
        <authorList>
            <consortium name="The Broad Institute Genomics Platform"/>
            <consortium name="The Broad Institute Genome Sequencing Center for Infectious Disease"/>
            <person name="Wu L."/>
            <person name="Ma J."/>
        </authorList>
    </citation>
    <scope>NUCLEOTIDE SEQUENCE [LARGE SCALE GENOMIC DNA]</scope>
    <source>
        <strain evidence="4">CGMCC 4.7277</strain>
    </source>
</reference>